<dbReference type="CDD" id="cd06558">
    <property type="entry name" value="crotonase-like"/>
    <property type="match status" value="1"/>
</dbReference>
<comment type="caution">
    <text evidence="2">The sequence shown here is derived from an EMBL/GenBank/DDBJ whole genome shotgun (WGS) entry which is preliminary data.</text>
</comment>
<dbReference type="AlphaFoldDB" id="A0A2T1A445"/>
<dbReference type="RefSeq" id="WP_106347547.1">
    <property type="nucleotide sequence ID" value="NZ_PVUE01000002.1"/>
</dbReference>
<comment type="similarity">
    <text evidence="1">Belongs to the enoyl-CoA hydratase/isomerase family.</text>
</comment>
<dbReference type="SUPFAM" id="SSF52096">
    <property type="entry name" value="ClpP/crotonase"/>
    <property type="match status" value="1"/>
</dbReference>
<dbReference type="InterPro" id="IPR001753">
    <property type="entry name" value="Enoyl-CoA_hydra/iso"/>
</dbReference>
<protein>
    <submittedName>
        <fullName evidence="2">Enoyl-CoA hydratase/carnithine racemase</fullName>
    </submittedName>
</protein>
<evidence type="ECO:0000313" key="2">
    <source>
        <dbReference type="EMBL" id="PRZ43372.1"/>
    </source>
</evidence>
<dbReference type="InterPro" id="IPR014748">
    <property type="entry name" value="Enoyl-CoA_hydra_C"/>
</dbReference>
<organism evidence="2 3">
    <name type="scientific">Antricoccus suffuscus</name>
    <dbReference type="NCBI Taxonomy" id="1629062"/>
    <lineage>
        <taxon>Bacteria</taxon>
        <taxon>Bacillati</taxon>
        <taxon>Actinomycetota</taxon>
        <taxon>Actinomycetes</taxon>
        <taxon>Geodermatophilales</taxon>
        <taxon>Antricoccaceae</taxon>
        <taxon>Antricoccus</taxon>
    </lineage>
</organism>
<name>A0A2T1A445_9ACTN</name>
<dbReference type="InterPro" id="IPR029045">
    <property type="entry name" value="ClpP/crotonase-like_dom_sf"/>
</dbReference>
<dbReference type="Gene3D" id="3.90.226.10">
    <property type="entry name" value="2-enoyl-CoA Hydratase, Chain A, domain 1"/>
    <property type="match status" value="1"/>
</dbReference>
<dbReference type="OrthoDB" id="9777711at2"/>
<dbReference type="PANTHER" id="PTHR43684:SF4">
    <property type="entry name" value="ENOYL-COA HYDRATASE_ISOMERASE FAMILY PROTEIN (AFU_ORTHOLOGUE AFUA_1G01890)"/>
    <property type="match status" value="1"/>
</dbReference>
<dbReference type="Proteomes" id="UP000237752">
    <property type="component" value="Unassembled WGS sequence"/>
</dbReference>
<dbReference type="InterPro" id="IPR051053">
    <property type="entry name" value="ECH/Chromodomain_protein"/>
</dbReference>
<dbReference type="Gene3D" id="1.10.12.10">
    <property type="entry name" value="Lyase 2-enoyl-coa Hydratase, Chain A, domain 2"/>
    <property type="match status" value="1"/>
</dbReference>
<accession>A0A2T1A445</accession>
<evidence type="ECO:0000313" key="3">
    <source>
        <dbReference type="Proteomes" id="UP000237752"/>
    </source>
</evidence>
<dbReference type="PANTHER" id="PTHR43684">
    <property type="match status" value="1"/>
</dbReference>
<reference evidence="2 3" key="1">
    <citation type="submission" date="2018-03" db="EMBL/GenBank/DDBJ databases">
        <title>Genomic Encyclopedia of Archaeal and Bacterial Type Strains, Phase II (KMG-II): from individual species to whole genera.</title>
        <authorList>
            <person name="Goeker M."/>
        </authorList>
    </citation>
    <scope>NUCLEOTIDE SEQUENCE [LARGE SCALE GENOMIC DNA]</scope>
    <source>
        <strain evidence="2 3">DSM 100065</strain>
    </source>
</reference>
<dbReference type="Pfam" id="PF00378">
    <property type="entry name" value="ECH_1"/>
    <property type="match status" value="1"/>
</dbReference>
<keyword evidence="3" id="KW-1185">Reference proteome</keyword>
<dbReference type="NCBIfam" id="NF006109">
    <property type="entry name" value="PRK08260.1"/>
    <property type="match status" value="1"/>
</dbReference>
<evidence type="ECO:0000256" key="1">
    <source>
        <dbReference type="ARBA" id="ARBA00005254"/>
    </source>
</evidence>
<dbReference type="GO" id="GO:0003824">
    <property type="term" value="F:catalytic activity"/>
    <property type="evidence" value="ECO:0007669"/>
    <property type="project" value="UniProtKB-ARBA"/>
</dbReference>
<proteinExistence type="inferred from homology"/>
<gene>
    <name evidence="2" type="ORF">CLV47_10257</name>
</gene>
<sequence length="292" mass="31895">MTNSDSSNELTNVTYEVADRVATITLNRPDRGNVYNWDMAEETIKALDLADEDDDVRAVIVTGAGKYFCVGMDIDAFGDLGETDRAQIGGYTRDGGGMVALRILSLYKPVIMAINGSAAGIGMTMTLGADVRIATEDGKFAFPFTRRTIVPEACSSWILPRIVGITQALEWISTGRTFRAAEGKEGGLFSYVVPTDQVLPKAREIAKEIVDNTSPVSVAASRQMLWRALGFSSPWDGHRQESEGVQRLVGGPDGLEGAQAFKEKRQPVFTSTIKNDYPFAWDRWPEAPNDLS</sequence>
<dbReference type="EMBL" id="PVUE01000002">
    <property type="protein sequence ID" value="PRZ43372.1"/>
    <property type="molecule type" value="Genomic_DNA"/>
</dbReference>